<name>A0AAE1DXK6_9GAST</name>
<reference evidence="1" key="1">
    <citation type="journal article" date="2023" name="G3 (Bethesda)">
        <title>A reference genome for the long-term kleptoplast-retaining sea slug Elysia crispata morphotype clarki.</title>
        <authorList>
            <person name="Eastman K.E."/>
            <person name="Pendleton A.L."/>
            <person name="Shaikh M.A."/>
            <person name="Suttiyut T."/>
            <person name="Ogas R."/>
            <person name="Tomko P."/>
            <person name="Gavelis G."/>
            <person name="Widhalm J.R."/>
            <person name="Wisecaver J.H."/>
        </authorList>
    </citation>
    <scope>NUCLEOTIDE SEQUENCE</scope>
    <source>
        <strain evidence="1">ECLA1</strain>
    </source>
</reference>
<accession>A0AAE1DXK6</accession>
<sequence length="120" mass="13570">MYCRKAKLKLPLKSILEEYKCGKARLLSMLEDSKDPVVKTVTPTIKLGRKLRVVEAVDEAKECLKIKEVSVRSPALKRKSGIVRRERGPHLSAMPRQADHRACLELLQNRPLTGAIHMEA</sequence>
<keyword evidence="2" id="KW-1185">Reference proteome</keyword>
<dbReference type="Proteomes" id="UP001283361">
    <property type="component" value="Unassembled WGS sequence"/>
</dbReference>
<organism evidence="1 2">
    <name type="scientific">Elysia crispata</name>
    <name type="common">lettuce slug</name>
    <dbReference type="NCBI Taxonomy" id="231223"/>
    <lineage>
        <taxon>Eukaryota</taxon>
        <taxon>Metazoa</taxon>
        <taxon>Spiralia</taxon>
        <taxon>Lophotrochozoa</taxon>
        <taxon>Mollusca</taxon>
        <taxon>Gastropoda</taxon>
        <taxon>Heterobranchia</taxon>
        <taxon>Euthyneura</taxon>
        <taxon>Panpulmonata</taxon>
        <taxon>Sacoglossa</taxon>
        <taxon>Placobranchoidea</taxon>
        <taxon>Plakobranchidae</taxon>
        <taxon>Elysia</taxon>
    </lineage>
</organism>
<dbReference type="EMBL" id="JAWDGP010002021">
    <property type="protein sequence ID" value="KAK3786015.1"/>
    <property type="molecule type" value="Genomic_DNA"/>
</dbReference>
<evidence type="ECO:0000313" key="2">
    <source>
        <dbReference type="Proteomes" id="UP001283361"/>
    </source>
</evidence>
<gene>
    <name evidence="1" type="ORF">RRG08_023437</name>
</gene>
<evidence type="ECO:0000313" key="1">
    <source>
        <dbReference type="EMBL" id="KAK3786015.1"/>
    </source>
</evidence>
<protein>
    <submittedName>
        <fullName evidence="1">Uncharacterized protein</fullName>
    </submittedName>
</protein>
<comment type="caution">
    <text evidence="1">The sequence shown here is derived from an EMBL/GenBank/DDBJ whole genome shotgun (WGS) entry which is preliminary data.</text>
</comment>
<proteinExistence type="predicted"/>
<dbReference type="AlphaFoldDB" id="A0AAE1DXK6"/>